<feature type="binding site" evidence="3">
    <location>
        <position position="136"/>
    </location>
    <ligand>
        <name>a divalent metal cation</name>
        <dbReference type="ChEBI" id="CHEBI:60240"/>
    </ligand>
</feature>
<sequence length="193" mass="21864">MSYDPRRVFRKLARNNRLANLRLHAACGRLSPAEFVAARNGFFPTICATLNHIYLVDLFYIDALKGGTRGPDIFAHGDPFADMSALQKAQSQLDDDLIAFVDTCTDIDLEADVRVHRAERVQQDRCDDILSHLFQHQTHHRGQVHAMLSGSSVKPPQLDEFIVDDDARVRKTELDALGWAERDLMFPEAKAYD</sequence>
<reference evidence="4 5" key="1">
    <citation type="submission" date="2020-08" db="EMBL/GenBank/DDBJ databases">
        <title>Genomic Encyclopedia of Type Strains, Phase IV (KMG-IV): sequencing the most valuable type-strain genomes for metagenomic binning, comparative biology and taxonomic classification.</title>
        <authorList>
            <person name="Goeker M."/>
        </authorList>
    </citation>
    <scope>NUCLEOTIDE SEQUENCE [LARGE SCALE GENOMIC DNA]</scope>
    <source>
        <strain evidence="4 5">DSM 26438</strain>
    </source>
</reference>
<dbReference type="RefSeq" id="WP_183895867.1">
    <property type="nucleotide sequence ID" value="NZ_JACIDV010000005.1"/>
</dbReference>
<keyword evidence="5" id="KW-1185">Reference proteome</keyword>
<dbReference type="PANTHER" id="PTHR37302:SF3">
    <property type="entry name" value="DAMAGE-INDUCIBLE PROTEIN DINB"/>
    <property type="match status" value="1"/>
</dbReference>
<organism evidence="4 5">
    <name type="scientific">Rhizobium skierniewicense</name>
    <dbReference type="NCBI Taxonomy" id="984260"/>
    <lineage>
        <taxon>Bacteria</taxon>
        <taxon>Pseudomonadati</taxon>
        <taxon>Pseudomonadota</taxon>
        <taxon>Alphaproteobacteria</taxon>
        <taxon>Hyphomicrobiales</taxon>
        <taxon>Rhizobiaceae</taxon>
        <taxon>Rhizobium/Agrobacterium group</taxon>
        <taxon>Rhizobium</taxon>
    </lineage>
</organism>
<dbReference type="InterPro" id="IPR034660">
    <property type="entry name" value="DinB/YfiT-like"/>
</dbReference>
<comment type="caution">
    <text evidence="4">The sequence shown here is derived from an EMBL/GenBank/DDBJ whole genome shotgun (WGS) entry which is preliminary data.</text>
</comment>
<evidence type="ECO:0000256" key="2">
    <source>
        <dbReference type="ARBA" id="ARBA00022723"/>
    </source>
</evidence>
<keyword evidence="2 3" id="KW-0479">Metal-binding</keyword>
<dbReference type="InterPro" id="IPR007837">
    <property type="entry name" value="DinB"/>
</dbReference>
<gene>
    <name evidence="4" type="ORF">GGQ73_001988</name>
</gene>
<protein>
    <submittedName>
        <fullName evidence="4">Putative damage-inducible protein DinB</fullName>
    </submittedName>
</protein>
<dbReference type="PANTHER" id="PTHR37302">
    <property type="entry name" value="SLR1116 PROTEIN"/>
    <property type="match status" value="1"/>
</dbReference>
<proteinExistence type="inferred from homology"/>
<dbReference type="AlphaFoldDB" id="A0A7W6G1R1"/>
<evidence type="ECO:0000256" key="1">
    <source>
        <dbReference type="ARBA" id="ARBA00008635"/>
    </source>
</evidence>
<dbReference type="Pfam" id="PF05163">
    <property type="entry name" value="DinB"/>
    <property type="match status" value="1"/>
</dbReference>
<feature type="binding site" evidence="3">
    <location>
        <position position="140"/>
    </location>
    <ligand>
        <name>a divalent metal cation</name>
        <dbReference type="ChEBI" id="CHEBI:60240"/>
    </ligand>
</feature>
<accession>A0A7W6G1R1</accession>
<dbReference type="Proteomes" id="UP000565286">
    <property type="component" value="Unassembled WGS sequence"/>
</dbReference>
<dbReference type="EMBL" id="JACIDV010000005">
    <property type="protein sequence ID" value="MBB3946042.1"/>
    <property type="molecule type" value="Genomic_DNA"/>
</dbReference>
<dbReference type="Gene3D" id="1.20.120.450">
    <property type="entry name" value="dinb family like domain"/>
    <property type="match status" value="1"/>
</dbReference>
<comment type="similarity">
    <text evidence="1">Belongs to the DinB family.</text>
</comment>
<feature type="binding site" evidence="3">
    <location>
        <position position="52"/>
    </location>
    <ligand>
        <name>a divalent metal cation</name>
        <dbReference type="ChEBI" id="CHEBI:60240"/>
    </ligand>
</feature>
<dbReference type="SUPFAM" id="SSF109854">
    <property type="entry name" value="DinB/YfiT-like putative metalloenzymes"/>
    <property type="match status" value="1"/>
</dbReference>
<dbReference type="GO" id="GO:0046872">
    <property type="term" value="F:metal ion binding"/>
    <property type="evidence" value="ECO:0007669"/>
    <property type="project" value="UniProtKB-KW"/>
</dbReference>
<evidence type="ECO:0000313" key="4">
    <source>
        <dbReference type="EMBL" id="MBB3946042.1"/>
    </source>
</evidence>
<evidence type="ECO:0000313" key="5">
    <source>
        <dbReference type="Proteomes" id="UP000565286"/>
    </source>
</evidence>
<evidence type="ECO:0000256" key="3">
    <source>
        <dbReference type="PIRSR" id="PIRSR607837-1"/>
    </source>
</evidence>
<name>A0A7W6G1R1_9HYPH</name>